<dbReference type="OrthoDB" id="10253736at2759"/>
<keyword evidence="8" id="KW-0472">Membrane</keyword>
<evidence type="ECO:0000256" key="12">
    <source>
        <dbReference type="RuleBase" id="RU000363"/>
    </source>
</evidence>
<comment type="function">
    <text evidence="9">Catalyzes the reduction of all-trans-retinal to all-trans-retinol in the presence of NADPH.</text>
</comment>
<evidence type="ECO:0000256" key="11">
    <source>
        <dbReference type="ARBA" id="ARBA00082544"/>
    </source>
</evidence>
<keyword evidence="3" id="KW-0812">Transmembrane</keyword>
<accession>A0A9W4HKX5</accession>
<keyword evidence="4" id="KW-0521">NADP</keyword>
<dbReference type="CDD" id="cd05339">
    <property type="entry name" value="17beta-HSDXI-like_SDR_c"/>
    <property type="match status" value="1"/>
</dbReference>
<comment type="similarity">
    <text evidence="2 12">Belongs to the short-chain dehydrogenases/reductases (SDR) family.</text>
</comment>
<comment type="subcellular location">
    <subcellularLocation>
        <location evidence="1">Membrane</location>
        <topology evidence="1">Multi-pass membrane protein</topology>
    </subcellularLocation>
</comment>
<dbReference type="GO" id="GO:0052650">
    <property type="term" value="F:all-trans-retinol dehydrogenase (NADP+) activity"/>
    <property type="evidence" value="ECO:0007669"/>
    <property type="project" value="UniProtKB-ARBA"/>
</dbReference>
<dbReference type="FunFam" id="3.40.50.720:FF:000131">
    <property type="entry name" value="Short-chain dehydrogenase/reductase 3"/>
    <property type="match status" value="1"/>
</dbReference>
<evidence type="ECO:0000256" key="6">
    <source>
        <dbReference type="ARBA" id="ARBA00023002"/>
    </source>
</evidence>
<dbReference type="SUPFAM" id="SSF51735">
    <property type="entry name" value="NAD(P)-binding Rossmann-fold domains"/>
    <property type="match status" value="1"/>
</dbReference>
<dbReference type="Pfam" id="PF00106">
    <property type="entry name" value="adh_short"/>
    <property type="match status" value="1"/>
</dbReference>
<dbReference type="InterPro" id="IPR036291">
    <property type="entry name" value="NAD(P)-bd_dom_sf"/>
</dbReference>
<keyword evidence="6" id="KW-0560">Oxidoreductase</keyword>
<name>A0A9W4HKX5_PENOL</name>
<evidence type="ECO:0000256" key="3">
    <source>
        <dbReference type="ARBA" id="ARBA00022692"/>
    </source>
</evidence>
<dbReference type="PANTHER" id="PTHR24322:SF736">
    <property type="entry name" value="RETINOL DEHYDROGENASE 10"/>
    <property type="match status" value="1"/>
</dbReference>
<dbReference type="GO" id="GO:0016020">
    <property type="term" value="C:membrane"/>
    <property type="evidence" value="ECO:0007669"/>
    <property type="project" value="UniProtKB-SubCell"/>
</dbReference>
<evidence type="ECO:0000256" key="7">
    <source>
        <dbReference type="ARBA" id="ARBA00023098"/>
    </source>
</evidence>
<evidence type="ECO:0000256" key="10">
    <source>
        <dbReference type="ARBA" id="ARBA00068717"/>
    </source>
</evidence>
<proteinExistence type="inferred from homology"/>
<evidence type="ECO:0000256" key="4">
    <source>
        <dbReference type="ARBA" id="ARBA00022857"/>
    </source>
</evidence>
<dbReference type="AlphaFoldDB" id="A0A9W4HKX5"/>
<dbReference type="PANTHER" id="PTHR24322">
    <property type="entry name" value="PKSB"/>
    <property type="match status" value="1"/>
</dbReference>
<organism evidence="13 14">
    <name type="scientific">Penicillium olsonii</name>
    <dbReference type="NCBI Taxonomy" id="99116"/>
    <lineage>
        <taxon>Eukaryota</taxon>
        <taxon>Fungi</taxon>
        <taxon>Dikarya</taxon>
        <taxon>Ascomycota</taxon>
        <taxon>Pezizomycotina</taxon>
        <taxon>Eurotiomycetes</taxon>
        <taxon>Eurotiomycetidae</taxon>
        <taxon>Eurotiales</taxon>
        <taxon>Aspergillaceae</taxon>
        <taxon>Penicillium</taxon>
    </lineage>
</organism>
<evidence type="ECO:0000256" key="5">
    <source>
        <dbReference type="ARBA" id="ARBA00022989"/>
    </source>
</evidence>
<dbReference type="Proteomes" id="UP001153618">
    <property type="component" value="Unassembled WGS sequence"/>
</dbReference>
<dbReference type="PRINTS" id="PR00080">
    <property type="entry name" value="SDRFAMILY"/>
</dbReference>
<evidence type="ECO:0000256" key="9">
    <source>
        <dbReference type="ARBA" id="ARBA00059620"/>
    </source>
</evidence>
<dbReference type="PRINTS" id="PR00081">
    <property type="entry name" value="GDHRDH"/>
</dbReference>
<sequence length="363" mass="40136">MLWSWLFTTQNVMPRLCVRFYKPSDLTLTSHHIMSLLEYTQPALSALPEPAQALLRNPTAQKTLAGVGAFLLARAANQFLSRCAHQNWTVNSAWKADAELVLLTGGTSGIGKQVMEDLSKQGVRVIILDINEPNFTLPSNVSFYKTNITNSADIAAVAKTIRENHGDPTVLINNAGVGHDGSILEEPESKIRQTFEVNTISHFLMVKEFLPAMVKANHGHVVTVASMASFVALGEMVDYCCSKVSALAFHEGLRQELRHWYNAPNVRTSVIHPLWVRTPMITMLTDQGSNFKQPIMTPQVVADAICKQILTQRSGQILLPKSQSIASVVRAMPFWLQEAVRTHASGDLRKMRLAQAQAEAVKN</sequence>
<evidence type="ECO:0000313" key="13">
    <source>
        <dbReference type="EMBL" id="CAG8047543.1"/>
    </source>
</evidence>
<keyword evidence="5" id="KW-1133">Transmembrane helix</keyword>
<dbReference type="EMBL" id="CAJVOS010000016">
    <property type="protein sequence ID" value="CAG8047543.1"/>
    <property type="molecule type" value="Genomic_DNA"/>
</dbReference>
<dbReference type="Gene3D" id="3.40.50.720">
    <property type="entry name" value="NAD(P)-binding Rossmann-like Domain"/>
    <property type="match status" value="1"/>
</dbReference>
<dbReference type="PROSITE" id="PS00061">
    <property type="entry name" value="ADH_SHORT"/>
    <property type="match status" value="1"/>
</dbReference>
<keyword evidence="14" id="KW-1185">Reference proteome</keyword>
<evidence type="ECO:0000256" key="8">
    <source>
        <dbReference type="ARBA" id="ARBA00023136"/>
    </source>
</evidence>
<evidence type="ECO:0000313" key="14">
    <source>
        <dbReference type="Proteomes" id="UP001153618"/>
    </source>
</evidence>
<keyword evidence="7" id="KW-0443">Lipid metabolism</keyword>
<gene>
    <name evidence="13" type="ORF">POLS_LOCUS3164</name>
</gene>
<comment type="caution">
    <text evidence="13">The sequence shown here is derived from an EMBL/GenBank/DDBJ whole genome shotgun (WGS) entry which is preliminary data.</text>
</comment>
<evidence type="ECO:0000256" key="2">
    <source>
        <dbReference type="ARBA" id="ARBA00006484"/>
    </source>
</evidence>
<dbReference type="InterPro" id="IPR020904">
    <property type="entry name" value="Sc_DH/Rdtase_CS"/>
</dbReference>
<reference evidence="13" key="1">
    <citation type="submission" date="2021-07" db="EMBL/GenBank/DDBJ databases">
        <authorList>
            <person name="Branca A.L. A."/>
        </authorList>
    </citation>
    <scope>NUCLEOTIDE SEQUENCE</scope>
</reference>
<dbReference type="InterPro" id="IPR002347">
    <property type="entry name" value="SDR_fam"/>
</dbReference>
<protein>
    <recommendedName>
        <fullName evidence="10">Short-chain dehydrogenase/reductase 3</fullName>
    </recommendedName>
    <alternativeName>
        <fullName evidence="11">Retinal short-chain dehydrogenase/reductase 1</fullName>
    </alternativeName>
</protein>
<evidence type="ECO:0000256" key="1">
    <source>
        <dbReference type="ARBA" id="ARBA00004141"/>
    </source>
</evidence>